<keyword evidence="2" id="KW-1185">Reference proteome</keyword>
<sequence length="83" mass="9466">MLDNVLGFIRILVDIATPISELNPAAKVVFGLVSIIQAEWTVFIKRHEPVMALLEEVGNLIEIIKLWKLDDPERNPYHHHLAT</sequence>
<evidence type="ECO:0000313" key="1">
    <source>
        <dbReference type="EMBL" id="KAL0958659.1"/>
    </source>
</evidence>
<gene>
    <name evidence="1" type="ORF">HGRIS_013991</name>
</gene>
<name>A0ABR3JSN8_9AGAR</name>
<comment type="caution">
    <text evidence="1">The sequence shown here is derived from an EMBL/GenBank/DDBJ whole genome shotgun (WGS) entry which is preliminary data.</text>
</comment>
<protein>
    <submittedName>
        <fullName evidence="1">Uncharacterized protein</fullName>
    </submittedName>
</protein>
<dbReference type="Proteomes" id="UP001556367">
    <property type="component" value="Unassembled WGS sequence"/>
</dbReference>
<accession>A0ABR3JSN8</accession>
<dbReference type="EMBL" id="JASNQZ010000003">
    <property type="protein sequence ID" value="KAL0958659.1"/>
    <property type="molecule type" value="Genomic_DNA"/>
</dbReference>
<organism evidence="1 2">
    <name type="scientific">Hohenbuehelia grisea</name>
    <dbReference type="NCBI Taxonomy" id="104357"/>
    <lineage>
        <taxon>Eukaryota</taxon>
        <taxon>Fungi</taxon>
        <taxon>Dikarya</taxon>
        <taxon>Basidiomycota</taxon>
        <taxon>Agaricomycotina</taxon>
        <taxon>Agaricomycetes</taxon>
        <taxon>Agaricomycetidae</taxon>
        <taxon>Agaricales</taxon>
        <taxon>Pleurotineae</taxon>
        <taxon>Pleurotaceae</taxon>
        <taxon>Hohenbuehelia</taxon>
    </lineage>
</organism>
<evidence type="ECO:0000313" key="2">
    <source>
        <dbReference type="Proteomes" id="UP001556367"/>
    </source>
</evidence>
<proteinExistence type="predicted"/>
<reference evidence="2" key="1">
    <citation type="submission" date="2024-06" db="EMBL/GenBank/DDBJ databases">
        <title>Multi-omics analyses provide insights into the biosynthesis of the anticancer antibiotic pleurotin in Hohenbuehelia grisea.</title>
        <authorList>
            <person name="Weaver J.A."/>
            <person name="Alberti F."/>
        </authorList>
    </citation>
    <scope>NUCLEOTIDE SEQUENCE [LARGE SCALE GENOMIC DNA]</scope>
    <source>
        <strain evidence="2">T-177</strain>
    </source>
</reference>